<comment type="subcellular location">
    <subcellularLocation>
        <location evidence="1">Cell outer membrane</location>
    </subcellularLocation>
</comment>
<evidence type="ECO:0000256" key="1">
    <source>
        <dbReference type="ARBA" id="ARBA00004442"/>
    </source>
</evidence>
<dbReference type="OrthoDB" id="1680428at2"/>
<proteinExistence type="predicted"/>
<dbReference type="EMBL" id="SGXE01000001">
    <property type="protein sequence ID" value="RZS99795.1"/>
    <property type="molecule type" value="Genomic_DNA"/>
</dbReference>
<evidence type="ECO:0000256" key="5">
    <source>
        <dbReference type="ARBA" id="ARBA00023237"/>
    </source>
</evidence>
<dbReference type="SUPFAM" id="SSF56954">
    <property type="entry name" value="Outer membrane efflux proteins (OEP)"/>
    <property type="match status" value="1"/>
</dbReference>
<dbReference type="Proteomes" id="UP000292262">
    <property type="component" value="Unassembled WGS sequence"/>
</dbReference>
<keyword evidence="4" id="KW-0472">Membrane</keyword>
<gene>
    <name evidence="6" type="ORF">EV197_1022</name>
</gene>
<dbReference type="PANTHER" id="PTHR30026:SF20">
    <property type="entry name" value="OUTER MEMBRANE PROTEIN TOLC"/>
    <property type="match status" value="1"/>
</dbReference>
<dbReference type="GO" id="GO:1990281">
    <property type="term" value="C:efflux pump complex"/>
    <property type="evidence" value="ECO:0007669"/>
    <property type="project" value="TreeGrafter"/>
</dbReference>
<protein>
    <submittedName>
        <fullName evidence="6">Outer membrane protein TolC</fullName>
    </submittedName>
</protein>
<reference evidence="6 7" key="1">
    <citation type="submission" date="2019-02" db="EMBL/GenBank/DDBJ databases">
        <title>Genomic Encyclopedia of Type Strains, Phase IV (KMG-IV): sequencing the most valuable type-strain genomes for metagenomic binning, comparative biology and taxonomic classification.</title>
        <authorList>
            <person name="Goeker M."/>
        </authorList>
    </citation>
    <scope>NUCLEOTIDE SEQUENCE [LARGE SCALE GENOMIC DNA]</scope>
    <source>
        <strain evidence="6 7">DSM 17196</strain>
    </source>
</reference>
<name>A0A4Q7PHC3_9FLAO</name>
<keyword evidence="2" id="KW-1134">Transmembrane beta strand</keyword>
<accession>A0A4Q7PHC3</accession>
<dbReference type="GO" id="GO:0015288">
    <property type="term" value="F:porin activity"/>
    <property type="evidence" value="ECO:0007669"/>
    <property type="project" value="TreeGrafter"/>
</dbReference>
<dbReference type="GO" id="GO:0009279">
    <property type="term" value="C:cell outer membrane"/>
    <property type="evidence" value="ECO:0007669"/>
    <property type="project" value="UniProtKB-SubCell"/>
</dbReference>
<dbReference type="GO" id="GO:0015562">
    <property type="term" value="F:efflux transmembrane transporter activity"/>
    <property type="evidence" value="ECO:0007669"/>
    <property type="project" value="InterPro"/>
</dbReference>
<dbReference type="AlphaFoldDB" id="A0A4Q7PHC3"/>
<evidence type="ECO:0000313" key="6">
    <source>
        <dbReference type="EMBL" id="RZS99795.1"/>
    </source>
</evidence>
<dbReference type="InterPro" id="IPR051906">
    <property type="entry name" value="TolC-like"/>
</dbReference>
<keyword evidence="5" id="KW-0998">Cell outer membrane</keyword>
<evidence type="ECO:0000256" key="2">
    <source>
        <dbReference type="ARBA" id="ARBA00022452"/>
    </source>
</evidence>
<dbReference type="PANTHER" id="PTHR30026">
    <property type="entry name" value="OUTER MEMBRANE PROTEIN TOLC"/>
    <property type="match status" value="1"/>
</dbReference>
<evidence type="ECO:0000256" key="3">
    <source>
        <dbReference type="ARBA" id="ARBA00022692"/>
    </source>
</evidence>
<organism evidence="6 7">
    <name type="scientific">Aquimarina brevivitae</name>
    <dbReference type="NCBI Taxonomy" id="323412"/>
    <lineage>
        <taxon>Bacteria</taxon>
        <taxon>Pseudomonadati</taxon>
        <taxon>Bacteroidota</taxon>
        <taxon>Flavobacteriia</taxon>
        <taxon>Flavobacteriales</taxon>
        <taxon>Flavobacteriaceae</taxon>
        <taxon>Aquimarina</taxon>
    </lineage>
</organism>
<comment type="caution">
    <text evidence="6">The sequence shown here is derived from an EMBL/GenBank/DDBJ whole genome shotgun (WGS) entry which is preliminary data.</text>
</comment>
<dbReference type="Gene3D" id="1.20.1600.10">
    <property type="entry name" value="Outer membrane efflux proteins (OEP)"/>
    <property type="match status" value="1"/>
</dbReference>
<keyword evidence="3" id="KW-0812">Transmembrane</keyword>
<evidence type="ECO:0000256" key="4">
    <source>
        <dbReference type="ARBA" id="ARBA00023136"/>
    </source>
</evidence>
<keyword evidence="7" id="KW-1185">Reference proteome</keyword>
<sequence length="410" mass="46704">MKSTLNIKFGIIAIFFLLASEMLQSQTLAELKEEAIQNNPEIEAARVAVLMSEEKVNEAVTLPDTNISIGYFVSEPETRTGPQTARFSAAQKLPWFGTIKAKKDMFNTAIAIEQNKLEVVQRKVVLKIAQKYYQLYSIQAKLIVLQKQLELIGVYKEIALSKLSVNEASALDILKLTMAQNNLKKKEEVLKGEKITKEAEMNQLLDRDGFDPLIIPNNLVIPDEEPTLIVEDITYHPELLTYEVMQEVVSQKKQLNHKESLPSLGLGLDYVIVSERTDMNLPENGKDVVMPMVSFSIPLFSKKYKSLDKQYDLETENLNQQKSLAQNNLEEILEKTINTRITARIDYDTQVENSTQAQEAEKIIRATYEAGEVEFTELLEIQDLMLDIEMNKIEAITTYFIQTAILNYLR</sequence>
<evidence type="ECO:0000313" key="7">
    <source>
        <dbReference type="Proteomes" id="UP000292262"/>
    </source>
</evidence>
<dbReference type="RefSeq" id="WP_130285612.1">
    <property type="nucleotide sequence ID" value="NZ_SGXE01000001.1"/>
</dbReference>